<evidence type="ECO:0000256" key="1">
    <source>
        <dbReference type="SAM" id="SignalP"/>
    </source>
</evidence>
<organism evidence="2">
    <name type="scientific">Arundo donax</name>
    <name type="common">Giant reed</name>
    <name type="synonym">Donax arundinaceus</name>
    <dbReference type="NCBI Taxonomy" id="35708"/>
    <lineage>
        <taxon>Eukaryota</taxon>
        <taxon>Viridiplantae</taxon>
        <taxon>Streptophyta</taxon>
        <taxon>Embryophyta</taxon>
        <taxon>Tracheophyta</taxon>
        <taxon>Spermatophyta</taxon>
        <taxon>Magnoliopsida</taxon>
        <taxon>Liliopsida</taxon>
        <taxon>Poales</taxon>
        <taxon>Poaceae</taxon>
        <taxon>PACMAD clade</taxon>
        <taxon>Arundinoideae</taxon>
        <taxon>Arundineae</taxon>
        <taxon>Arundo</taxon>
    </lineage>
</organism>
<feature type="signal peptide" evidence="1">
    <location>
        <begin position="1"/>
        <end position="17"/>
    </location>
</feature>
<reference evidence="2" key="1">
    <citation type="submission" date="2014-09" db="EMBL/GenBank/DDBJ databases">
        <authorList>
            <person name="Magalhaes I.L.F."/>
            <person name="Oliveira U."/>
            <person name="Santos F.R."/>
            <person name="Vidigal T.H.D.A."/>
            <person name="Brescovit A.D."/>
            <person name="Santos A.J."/>
        </authorList>
    </citation>
    <scope>NUCLEOTIDE SEQUENCE</scope>
    <source>
        <tissue evidence="2">Shoot tissue taken approximately 20 cm above the soil surface</tissue>
    </source>
</reference>
<reference evidence="2" key="2">
    <citation type="journal article" date="2015" name="Data Brief">
        <title>Shoot transcriptome of the giant reed, Arundo donax.</title>
        <authorList>
            <person name="Barrero R.A."/>
            <person name="Guerrero F.D."/>
            <person name="Moolhuijzen P."/>
            <person name="Goolsby J.A."/>
            <person name="Tidwell J."/>
            <person name="Bellgard S.E."/>
            <person name="Bellgard M.I."/>
        </authorList>
    </citation>
    <scope>NUCLEOTIDE SEQUENCE</scope>
    <source>
        <tissue evidence="2">Shoot tissue taken approximately 20 cm above the soil surface</tissue>
    </source>
</reference>
<evidence type="ECO:0000313" key="2">
    <source>
        <dbReference type="EMBL" id="JAD23645.1"/>
    </source>
</evidence>
<keyword evidence="1" id="KW-0732">Signal</keyword>
<proteinExistence type="predicted"/>
<protein>
    <submittedName>
        <fullName evidence="2">Uncharacterized protein</fullName>
    </submittedName>
</protein>
<dbReference type="EMBL" id="GBRH01274250">
    <property type="protein sequence ID" value="JAD23645.1"/>
    <property type="molecule type" value="Transcribed_RNA"/>
</dbReference>
<sequence length="33" mass="3894">MLKLSVHLLLLFLCTDQLRLQHSVILLYFPVLI</sequence>
<name>A0A0A8YEP7_ARUDO</name>
<accession>A0A0A8YEP7</accession>
<feature type="chain" id="PRO_5002043343" evidence="1">
    <location>
        <begin position="18"/>
        <end position="33"/>
    </location>
</feature>
<dbReference type="AlphaFoldDB" id="A0A0A8YEP7"/>